<dbReference type="EC" id="2.3.-.-" evidence="2"/>
<accession>A0ABW3I3X2</accession>
<reference evidence="3" key="1">
    <citation type="journal article" date="2019" name="Int. J. Syst. Evol. Microbiol.">
        <title>The Global Catalogue of Microorganisms (GCM) 10K type strain sequencing project: providing services to taxonomists for standard genome sequencing and annotation.</title>
        <authorList>
            <consortium name="The Broad Institute Genomics Platform"/>
            <consortium name="The Broad Institute Genome Sequencing Center for Infectious Disease"/>
            <person name="Wu L."/>
            <person name="Ma J."/>
        </authorList>
    </citation>
    <scope>NUCLEOTIDE SEQUENCE [LARGE SCALE GENOMIC DNA]</scope>
    <source>
        <strain evidence="3">CCUG 62114</strain>
    </source>
</reference>
<dbReference type="PROSITE" id="PS51186">
    <property type="entry name" value="GNAT"/>
    <property type="match status" value="1"/>
</dbReference>
<comment type="caution">
    <text evidence="2">The sequence shown here is derived from an EMBL/GenBank/DDBJ whole genome shotgun (WGS) entry which is preliminary data.</text>
</comment>
<protein>
    <submittedName>
        <fullName evidence="2">GNAT family N-acetyltransferase</fullName>
        <ecNumber evidence="2">2.3.-.-</ecNumber>
    </submittedName>
</protein>
<dbReference type="RefSeq" id="WP_377715515.1">
    <property type="nucleotide sequence ID" value="NZ_JBHTJM010000008.1"/>
</dbReference>
<evidence type="ECO:0000313" key="2">
    <source>
        <dbReference type="EMBL" id="MFD0964114.1"/>
    </source>
</evidence>
<evidence type="ECO:0000259" key="1">
    <source>
        <dbReference type="PROSITE" id="PS51186"/>
    </source>
</evidence>
<dbReference type="InterPro" id="IPR000182">
    <property type="entry name" value="GNAT_dom"/>
</dbReference>
<dbReference type="SUPFAM" id="SSF55729">
    <property type="entry name" value="Acyl-CoA N-acyltransferases (Nat)"/>
    <property type="match status" value="1"/>
</dbReference>
<dbReference type="EMBL" id="JBHTJM010000008">
    <property type="protein sequence ID" value="MFD0964114.1"/>
    <property type="molecule type" value="Genomic_DNA"/>
</dbReference>
<gene>
    <name evidence="2" type="ORF">ACFQ1O_08875</name>
</gene>
<dbReference type="CDD" id="cd04301">
    <property type="entry name" value="NAT_SF"/>
    <property type="match status" value="1"/>
</dbReference>
<keyword evidence="3" id="KW-1185">Reference proteome</keyword>
<dbReference type="GO" id="GO:0016746">
    <property type="term" value="F:acyltransferase activity"/>
    <property type="evidence" value="ECO:0007669"/>
    <property type="project" value="UniProtKB-KW"/>
</dbReference>
<evidence type="ECO:0000313" key="3">
    <source>
        <dbReference type="Proteomes" id="UP001596997"/>
    </source>
</evidence>
<keyword evidence="2" id="KW-0808">Transferase</keyword>
<organism evidence="2 3">
    <name type="scientific">Pseudofulvibacter geojedonensis</name>
    <dbReference type="NCBI Taxonomy" id="1123758"/>
    <lineage>
        <taxon>Bacteria</taxon>
        <taxon>Pseudomonadati</taxon>
        <taxon>Bacteroidota</taxon>
        <taxon>Flavobacteriia</taxon>
        <taxon>Flavobacteriales</taxon>
        <taxon>Flavobacteriaceae</taxon>
        <taxon>Pseudofulvibacter</taxon>
    </lineage>
</organism>
<dbReference type="PANTHER" id="PTHR43792">
    <property type="entry name" value="GNAT FAMILY, PUTATIVE (AFU_ORTHOLOGUE AFUA_3G00765)-RELATED-RELATED"/>
    <property type="match status" value="1"/>
</dbReference>
<dbReference type="PANTHER" id="PTHR43792:SF1">
    <property type="entry name" value="N-ACETYLTRANSFERASE DOMAIN-CONTAINING PROTEIN"/>
    <property type="match status" value="1"/>
</dbReference>
<dbReference type="Gene3D" id="3.40.630.30">
    <property type="match status" value="1"/>
</dbReference>
<dbReference type="Proteomes" id="UP001596997">
    <property type="component" value="Unassembled WGS sequence"/>
</dbReference>
<feature type="domain" description="N-acetyltransferase" evidence="1">
    <location>
        <begin position="14"/>
        <end position="177"/>
    </location>
</feature>
<dbReference type="Pfam" id="PF13302">
    <property type="entry name" value="Acetyltransf_3"/>
    <property type="match status" value="1"/>
</dbReference>
<dbReference type="InterPro" id="IPR016181">
    <property type="entry name" value="Acyl_CoA_acyltransferase"/>
</dbReference>
<proteinExistence type="predicted"/>
<name>A0ABW3I3X2_9FLAO</name>
<keyword evidence="2" id="KW-0012">Acyltransferase</keyword>
<dbReference type="InterPro" id="IPR051531">
    <property type="entry name" value="N-acetyltransferase"/>
</dbReference>
<sequence>MNITPFPKISTNRLLLRKINEIDAESILFLRSDKIVNQFIQRPPERQINTLDKALAHINKLNTLTENNQSITWGITLKNNPNIIGTICLWNFSNNNTVVEVGYDLHPDYHRKGIMSEALKSVIQFSFEELKFQKIEAYTHLKNESSKMLLERNGFNLVENKYDEDNSSNIIFEIINPKQKPNK</sequence>